<evidence type="ECO:0000256" key="4">
    <source>
        <dbReference type="ARBA" id="ARBA00004752"/>
    </source>
</evidence>
<evidence type="ECO:0000313" key="20">
    <source>
        <dbReference type="Proteomes" id="UP000824261"/>
    </source>
</evidence>
<protein>
    <recommendedName>
        <fullName evidence="17">UDP-N-acetylenolpyruvoylglucosamine reductase</fullName>
        <ecNumber evidence="17">1.3.1.98</ecNumber>
    </recommendedName>
    <alternativeName>
        <fullName evidence="17">UDP-N-acetylmuramate dehydrogenase</fullName>
    </alternativeName>
</protein>
<evidence type="ECO:0000256" key="7">
    <source>
        <dbReference type="ARBA" id="ARBA00022618"/>
    </source>
</evidence>
<evidence type="ECO:0000256" key="6">
    <source>
        <dbReference type="ARBA" id="ARBA00022490"/>
    </source>
</evidence>
<comment type="function">
    <text evidence="2 17">Cell wall formation.</text>
</comment>
<evidence type="ECO:0000256" key="14">
    <source>
        <dbReference type="ARBA" id="ARBA00023306"/>
    </source>
</evidence>
<reference evidence="19" key="2">
    <citation type="journal article" date="2021" name="PeerJ">
        <title>Extensive microbial diversity within the chicken gut microbiome revealed by metagenomics and culture.</title>
        <authorList>
            <person name="Gilroy R."/>
            <person name="Ravi A."/>
            <person name="Getino M."/>
            <person name="Pursley I."/>
            <person name="Horton D.L."/>
            <person name="Alikhan N.F."/>
            <person name="Baker D."/>
            <person name="Gharbi K."/>
            <person name="Hall N."/>
            <person name="Watson M."/>
            <person name="Adriaenssens E.M."/>
            <person name="Foster-Nyarko E."/>
            <person name="Jarju S."/>
            <person name="Secka A."/>
            <person name="Antonio M."/>
            <person name="Oren A."/>
            <person name="Chaudhuri R.R."/>
            <person name="La Ragione R."/>
            <person name="Hildebrand F."/>
            <person name="Pallen M.J."/>
        </authorList>
    </citation>
    <scope>NUCLEOTIDE SEQUENCE</scope>
    <source>
        <strain evidence="19">ChiGjej1B1-2707</strain>
    </source>
</reference>
<dbReference type="InterPro" id="IPR016166">
    <property type="entry name" value="FAD-bd_PCMH"/>
</dbReference>
<dbReference type="Gene3D" id="3.90.78.10">
    <property type="entry name" value="UDP-N-acetylenolpyruvoylglucosamine reductase, C-terminal domain"/>
    <property type="match status" value="1"/>
</dbReference>
<dbReference type="PROSITE" id="PS51387">
    <property type="entry name" value="FAD_PCMH"/>
    <property type="match status" value="1"/>
</dbReference>
<keyword evidence="6 17" id="KW-0963">Cytoplasm</keyword>
<dbReference type="GO" id="GO:0008762">
    <property type="term" value="F:UDP-N-acetylmuramate dehydrogenase activity"/>
    <property type="evidence" value="ECO:0007669"/>
    <property type="project" value="UniProtKB-UniRule"/>
</dbReference>
<comment type="pathway">
    <text evidence="4 17">Cell wall biogenesis; peptidoglycan biosynthesis.</text>
</comment>
<dbReference type="GO" id="GO:0051301">
    <property type="term" value="P:cell division"/>
    <property type="evidence" value="ECO:0007669"/>
    <property type="project" value="UniProtKB-KW"/>
</dbReference>
<dbReference type="EC" id="1.3.1.98" evidence="17"/>
<keyword evidence="12 17" id="KW-0573">Peptidoglycan synthesis</keyword>
<comment type="caution">
    <text evidence="19">The sequence shown here is derived from an EMBL/GenBank/DDBJ whole genome shotgun (WGS) entry which is preliminary data.</text>
</comment>
<evidence type="ECO:0000256" key="13">
    <source>
        <dbReference type="ARBA" id="ARBA00023002"/>
    </source>
</evidence>
<comment type="similarity">
    <text evidence="5 17">Belongs to the MurB family.</text>
</comment>
<dbReference type="Pfam" id="PF01565">
    <property type="entry name" value="FAD_binding_4"/>
    <property type="match status" value="1"/>
</dbReference>
<comment type="catalytic activity">
    <reaction evidence="16 17">
        <text>UDP-N-acetyl-alpha-D-muramate + NADP(+) = UDP-N-acetyl-3-O-(1-carboxyvinyl)-alpha-D-glucosamine + NADPH + H(+)</text>
        <dbReference type="Rhea" id="RHEA:12248"/>
        <dbReference type="ChEBI" id="CHEBI:15378"/>
        <dbReference type="ChEBI" id="CHEBI:57783"/>
        <dbReference type="ChEBI" id="CHEBI:58349"/>
        <dbReference type="ChEBI" id="CHEBI:68483"/>
        <dbReference type="ChEBI" id="CHEBI:70757"/>
        <dbReference type="EC" id="1.3.1.98"/>
    </reaction>
</comment>
<evidence type="ECO:0000256" key="3">
    <source>
        <dbReference type="ARBA" id="ARBA00004496"/>
    </source>
</evidence>
<organism evidence="19 20">
    <name type="scientific">Candidatus Aveggerthella stercoripullorum</name>
    <dbReference type="NCBI Taxonomy" id="2840688"/>
    <lineage>
        <taxon>Bacteria</taxon>
        <taxon>Bacillati</taxon>
        <taxon>Actinomycetota</taxon>
        <taxon>Coriobacteriia</taxon>
        <taxon>Eggerthellales</taxon>
        <taxon>Eggerthellaceae</taxon>
        <taxon>Eggerthellaceae incertae sedis</taxon>
        <taxon>Candidatus Aveggerthella</taxon>
    </lineage>
</organism>
<dbReference type="InterPro" id="IPR016167">
    <property type="entry name" value="FAD-bd_PCMH_sub1"/>
</dbReference>
<name>A0A9D1A2W9_9ACTN</name>
<dbReference type="GO" id="GO:0009252">
    <property type="term" value="P:peptidoglycan biosynthetic process"/>
    <property type="evidence" value="ECO:0007669"/>
    <property type="project" value="UniProtKB-UniRule"/>
</dbReference>
<feature type="active site" evidence="17">
    <location>
        <position position="300"/>
    </location>
</feature>
<evidence type="ECO:0000256" key="1">
    <source>
        <dbReference type="ARBA" id="ARBA00001974"/>
    </source>
</evidence>
<dbReference type="Pfam" id="PF02873">
    <property type="entry name" value="MurB_C"/>
    <property type="match status" value="1"/>
</dbReference>
<dbReference type="InterPro" id="IPR011601">
    <property type="entry name" value="MurB_C"/>
</dbReference>
<dbReference type="AlphaFoldDB" id="A0A9D1A2W9"/>
<dbReference type="GO" id="GO:0008360">
    <property type="term" value="P:regulation of cell shape"/>
    <property type="evidence" value="ECO:0007669"/>
    <property type="project" value="UniProtKB-KW"/>
</dbReference>
<gene>
    <name evidence="17 19" type="primary">murB</name>
    <name evidence="19" type="ORF">IAA69_07485</name>
</gene>
<dbReference type="InterPro" id="IPR006094">
    <property type="entry name" value="Oxid_FAD_bind_N"/>
</dbReference>
<evidence type="ECO:0000256" key="9">
    <source>
        <dbReference type="ARBA" id="ARBA00022827"/>
    </source>
</evidence>
<evidence type="ECO:0000256" key="8">
    <source>
        <dbReference type="ARBA" id="ARBA00022630"/>
    </source>
</evidence>
<dbReference type="Gene3D" id="3.30.465.10">
    <property type="match status" value="1"/>
</dbReference>
<comment type="cofactor">
    <cofactor evidence="1 17">
        <name>FAD</name>
        <dbReference type="ChEBI" id="CHEBI:57692"/>
    </cofactor>
</comment>
<evidence type="ECO:0000313" key="19">
    <source>
        <dbReference type="EMBL" id="HIR02083.1"/>
    </source>
</evidence>
<evidence type="ECO:0000256" key="2">
    <source>
        <dbReference type="ARBA" id="ARBA00003921"/>
    </source>
</evidence>
<keyword evidence="14 17" id="KW-0131">Cell cycle</keyword>
<evidence type="ECO:0000256" key="11">
    <source>
        <dbReference type="ARBA" id="ARBA00022960"/>
    </source>
</evidence>
<dbReference type="InterPro" id="IPR036318">
    <property type="entry name" value="FAD-bd_PCMH-like_sf"/>
</dbReference>
<dbReference type="SUPFAM" id="SSF56176">
    <property type="entry name" value="FAD-binding/transporter-associated domain-like"/>
    <property type="match status" value="1"/>
</dbReference>
<proteinExistence type="inferred from homology"/>
<dbReference type="InterPro" id="IPR016169">
    <property type="entry name" value="FAD-bd_PCMH_sub2"/>
</dbReference>
<dbReference type="Proteomes" id="UP000824261">
    <property type="component" value="Unassembled WGS sequence"/>
</dbReference>
<keyword evidence="10 17" id="KW-0521">NADP</keyword>
<evidence type="ECO:0000256" key="10">
    <source>
        <dbReference type="ARBA" id="ARBA00022857"/>
    </source>
</evidence>
<sequence length="308" mass="32289">MTTLDEGRIDAAAIERIVGEGNVLASEPLSRHCTFRIGGPARLFARPQDEQALIELVAALRGFDEPYLVVGKGSNLLFADEGYDGVVVEVGRAMGDIEIDGTAVRAQAGISLSSLAKQAARAGLAGLEFASGIPGTLGGGLFMNAGAYGGQLSDVVVRARVLEADGTVRTIEVAEGDFGYRKSPIQAGGIVLSAEIELTPDDPAAIQERMADLDERRRTKQPLEYPSAGSTFKRPPGNYASALVDEAGLKGYRVGGAAVSEKHAGFVVNLGDATCADVLAVIAHAQDVVRKRFSVELEPEVRIVGNAQ</sequence>
<dbReference type="NCBIfam" id="NF010480">
    <property type="entry name" value="PRK13905.1"/>
    <property type="match status" value="1"/>
</dbReference>
<reference evidence="19" key="1">
    <citation type="submission" date="2020-10" db="EMBL/GenBank/DDBJ databases">
        <authorList>
            <person name="Gilroy R."/>
        </authorList>
    </citation>
    <scope>NUCLEOTIDE SEQUENCE</scope>
    <source>
        <strain evidence="19">ChiGjej1B1-2707</strain>
    </source>
</reference>
<dbReference type="InterPro" id="IPR003170">
    <property type="entry name" value="MurB"/>
</dbReference>
<evidence type="ECO:0000256" key="12">
    <source>
        <dbReference type="ARBA" id="ARBA00022984"/>
    </source>
</evidence>
<dbReference type="GO" id="GO:0005829">
    <property type="term" value="C:cytosol"/>
    <property type="evidence" value="ECO:0007669"/>
    <property type="project" value="TreeGrafter"/>
</dbReference>
<dbReference type="InterPro" id="IPR036635">
    <property type="entry name" value="MurB_C_sf"/>
</dbReference>
<keyword evidence="7 17" id="KW-0132">Cell division</keyword>
<evidence type="ECO:0000256" key="16">
    <source>
        <dbReference type="ARBA" id="ARBA00048914"/>
    </source>
</evidence>
<comment type="subcellular location">
    <subcellularLocation>
        <location evidence="3 17">Cytoplasm</location>
    </subcellularLocation>
</comment>
<feature type="active site" evidence="17">
    <location>
        <position position="181"/>
    </location>
</feature>
<keyword evidence="9 17" id="KW-0274">FAD</keyword>
<accession>A0A9D1A2W9</accession>
<dbReference type="SUPFAM" id="SSF56194">
    <property type="entry name" value="Uridine diphospho-N-Acetylenolpyruvylglucosamine reductase, MurB, C-terminal domain"/>
    <property type="match status" value="1"/>
</dbReference>
<dbReference type="GO" id="GO:0071949">
    <property type="term" value="F:FAD binding"/>
    <property type="evidence" value="ECO:0007669"/>
    <property type="project" value="InterPro"/>
</dbReference>
<dbReference type="PANTHER" id="PTHR21071">
    <property type="entry name" value="UDP-N-ACETYLENOLPYRUVOYLGLUCOSAMINE REDUCTASE"/>
    <property type="match status" value="1"/>
</dbReference>
<keyword evidence="13 17" id="KW-0560">Oxidoreductase</keyword>
<evidence type="ECO:0000256" key="15">
    <source>
        <dbReference type="ARBA" id="ARBA00023316"/>
    </source>
</evidence>
<dbReference type="NCBIfam" id="TIGR00179">
    <property type="entry name" value="murB"/>
    <property type="match status" value="1"/>
</dbReference>
<feature type="active site" description="Proton donor" evidence="17">
    <location>
        <position position="230"/>
    </location>
</feature>
<feature type="domain" description="FAD-binding PCMH-type" evidence="18">
    <location>
        <begin position="36"/>
        <end position="201"/>
    </location>
</feature>
<keyword evidence="8 17" id="KW-0285">Flavoprotein</keyword>
<evidence type="ECO:0000259" key="18">
    <source>
        <dbReference type="PROSITE" id="PS51387"/>
    </source>
</evidence>
<dbReference type="EMBL" id="DVGB01000089">
    <property type="protein sequence ID" value="HIR02083.1"/>
    <property type="molecule type" value="Genomic_DNA"/>
</dbReference>
<dbReference type="PANTHER" id="PTHR21071:SF4">
    <property type="entry name" value="UDP-N-ACETYLENOLPYRUVOYLGLUCOSAMINE REDUCTASE"/>
    <property type="match status" value="1"/>
</dbReference>
<keyword evidence="15 17" id="KW-0961">Cell wall biogenesis/degradation</keyword>
<keyword evidence="11 17" id="KW-0133">Cell shape</keyword>
<evidence type="ECO:0000256" key="17">
    <source>
        <dbReference type="HAMAP-Rule" id="MF_00037"/>
    </source>
</evidence>
<dbReference type="Gene3D" id="3.30.43.10">
    <property type="entry name" value="Uridine Diphospho-n-acetylenolpyruvylglucosamine Reductase, domain 2"/>
    <property type="match status" value="1"/>
</dbReference>
<dbReference type="GO" id="GO:0071555">
    <property type="term" value="P:cell wall organization"/>
    <property type="evidence" value="ECO:0007669"/>
    <property type="project" value="UniProtKB-KW"/>
</dbReference>
<dbReference type="HAMAP" id="MF_00037">
    <property type="entry name" value="MurB"/>
    <property type="match status" value="1"/>
</dbReference>
<evidence type="ECO:0000256" key="5">
    <source>
        <dbReference type="ARBA" id="ARBA00010485"/>
    </source>
</evidence>